<evidence type="ECO:0000313" key="6">
    <source>
        <dbReference type="EMBL" id="MSU07006.1"/>
    </source>
</evidence>
<dbReference type="InterPro" id="IPR010383">
    <property type="entry name" value="Glyco_hydrolase_94_b-supersand"/>
</dbReference>
<dbReference type="InterPro" id="IPR052047">
    <property type="entry name" value="GH94_Enzymes"/>
</dbReference>
<dbReference type="GO" id="GO:0005975">
    <property type="term" value="P:carbohydrate metabolic process"/>
    <property type="evidence" value="ECO:0007669"/>
    <property type="project" value="InterPro"/>
</dbReference>
<dbReference type="InterPro" id="IPR012341">
    <property type="entry name" value="6hp_glycosidase-like_sf"/>
</dbReference>
<proteinExistence type="predicted"/>
<dbReference type="SUPFAM" id="SSF48208">
    <property type="entry name" value="Six-hairpin glycosidases"/>
    <property type="match status" value="1"/>
</dbReference>
<dbReference type="GO" id="GO:0030246">
    <property type="term" value="F:carbohydrate binding"/>
    <property type="evidence" value="ECO:0007669"/>
    <property type="project" value="InterPro"/>
</dbReference>
<comment type="caution">
    <text evidence="6">The sequence shown here is derived from an EMBL/GenBank/DDBJ whole genome shotgun (WGS) entry which is preliminary data.</text>
</comment>
<protein>
    <submittedName>
        <fullName evidence="6">N,N'-diacetylchitobiose phosphorylase</fullName>
    </submittedName>
</protein>
<evidence type="ECO:0000256" key="3">
    <source>
        <dbReference type="SAM" id="MobiDB-lite"/>
    </source>
</evidence>
<evidence type="ECO:0000256" key="2">
    <source>
        <dbReference type="ARBA" id="ARBA00022679"/>
    </source>
</evidence>
<evidence type="ECO:0000313" key="7">
    <source>
        <dbReference type="Proteomes" id="UP000460549"/>
    </source>
</evidence>
<dbReference type="Gene3D" id="2.60.420.10">
    <property type="entry name" value="Maltose phosphorylase, domain 3"/>
    <property type="match status" value="1"/>
</dbReference>
<keyword evidence="7" id="KW-1185">Reference proteome</keyword>
<evidence type="ECO:0000259" key="5">
    <source>
        <dbReference type="Pfam" id="PF17167"/>
    </source>
</evidence>
<dbReference type="EMBL" id="VUNN01000022">
    <property type="protein sequence ID" value="MSU07006.1"/>
    <property type="molecule type" value="Genomic_DNA"/>
</dbReference>
<dbReference type="InterPro" id="IPR037828">
    <property type="entry name" value="GH94N_ChBP"/>
</dbReference>
<dbReference type="AlphaFoldDB" id="A0A7X2PDU2"/>
<dbReference type="RefSeq" id="WP_154426346.1">
    <property type="nucleotide sequence ID" value="NZ_VUNN01000022.1"/>
</dbReference>
<name>A0A7X2PDU2_9SPIO</name>
<feature type="domain" description="Glycosyl hydrolase 94 supersandwich" evidence="4">
    <location>
        <begin position="11"/>
        <end position="281"/>
    </location>
</feature>
<dbReference type="Pfam" id="PF06165">
    <property type="entry name" value="GH94_b-supersand"/>
    <property type="match status" value="1"/>
</dbReference>
<accession>A0A7X2PDU2</accession>
<dbReference type="InterPro" id="IPR011013">
    <property type="entry name" value="Gal_mutarotase_sf_dom"/>
</dbReference>
<evidence type="ECO:0000259" key="4">
    <source>
        <dbReference type="Pfam" id="PF06165"/>
    </source>
</evidence>
<dbReference type="CDD" id="cd11755">
    <property type="entry name" value="GH94N_ChBP_like"/>
    <property type="match status" value="1"/>
</dbReference>
<feature type="region of interest" description="Disordered" evidence="3">
    <location>
        <begin position="394"/>
        <end position="413"/>
    </location>
</feature>
<dbReference type="Gene3D" id="2.70.98.40">
    <property type="entry name" value="Glycoside hydrolase, family 65, N-terminal domain"/>
    <property type="match status" value="1"/>
</dbReference>
<evidence type="ECO:0000256" key="1">
    <source>
        <dbReference type="ARBA" id="ARBA00022676"/>
    </source>
</evidence>
<dbReference type="PANTHER" id="PTHR37469">
    <property type="entry name" value="CELLOBIONIC ACID PHOSPHORYLASE-RELATED"/>
    <property type="match status" value="1"/>
</dbReference>
<dbReference type="Gene3D" id="1.50.10.10">
    <property type="match status" value="1"/>
</dbReference>
<dbReference type="SMART" id="SM01068">
    <property type="entry name" value="CBM_X"/>
    <property type="match status" value="1"/>
</dbReference>
<dbReference type="InterPro" id="IPR033432">
    <property type="entry name" value="GH94_catalytic"/>
</dbReference>
<keyword evidence="1" id="KW-0328">Glycosyltransferase</keyword>
<sequence length="796" mass="90916">MQYGYFDDKNREYVITRPDIPVSWTNYLGCEKTGTVISHNAGGYMFHDSAENHRITRFRANGVPLDRPGHYVYLRDNDLKDYWSISWQPVGKSLAKAKYEVRHGLSYSIFKCSYKGIKAEQKLFIPIGEKVELWDIKVKNNSKKERSISLFPYCEFSFNLIEIDNQNLQMSLYSQGSREEDGVIEIDNFYDPDMYHFITTSFDADGFDSVRDKFIGVYNTETNPQGVIDNIMHNSVELGGNHCGAFKKAFTLKPNEEKRFIVMLGVGSLEEGKRVKAKYSDFNKVDEDFKQIKKFWKAKYSKLQIDTPNKEMNTMINTWNLYQSETNVNFSRFSSFIEVGGRTGLGYRDTAQDAMCIPHSAPVRCRERIEELLRGLTEQGYGLHLFEPDLFNPNIPKKEKRPSPTVKPEPEKGSLIHGLKDTCSDDALWLVASVCEYVKETGDLKFFDKKINYAEGSVDSVYDHLKRILDFSAKQVGESGICKGLRADWNDCLNLGGGESALTSFLHYWATSYFIEAAKKLNRVDDVEKYTNLRDKIKEACERVLWDKDWYIRGITKSGKKIGTSQDIEGKVHLESNAWAVLSGAASRERAEKAIDAIDTYLYSEYGIHLNAPSFGTPNDEIGFVTRVYKGIKENGAIFSHPNPWAWAAAALLGQGDRAMKYYNALCPAKQNDKIEIRESEPYSYCQFIMGRDHSAYGRARHPWLTGSAGWAYYSATRYMLGVRPDYDELIISPAIPHDWDGFKMTRVWRGGKYEIEVKNPNHKQAGVSEIFVNGEKVDKITPIKKGSKCKVEVIM</sequence>
<dbReference type="InterPro" id="IPR037018">
    <property type="entry name" value="GH65_N"/>
</dbReference>
<dbReference type="Proteomes" id="UP000460549">
    <property type="component" value="Unassembled WGS sequence"/>
</dbReference>
<keyword evidence="2" id="KW-0808">Transferase</keyword>
<organism evidence="6 7">
    <name type="scientific">Bullifex porci</name>
    <dbReference type="NCBI Taxonomy" id="2606638"/>
    <lineage>
        <taxon>Bacteria</taxon>
        <taxon>Pseudomonadati</taxon>
        <taxon>Spirochaetota</taxon>
        <taxon>Spirochaetia</taxon>
        <taxon>Spirochaetales</taxon>
        <taxon>Spirochaetaceae</taxon>
        <taxon>Bullifex</taxon>
    </lineage>
</organism>
<dbReference type="InterPro" id="IPR008928">
    <property type="entry name" value="6-hairpin_glycosidase_sf"/>
</dbReference>
<feature type="domain" description="Glycosyl hydrolase 94 catalytic" evidence="5">
    <location>
        <begin position="295"/>
        <end position="722"/>
    </location>
</feature>
<dbReference type="Pfam" id="PF17167">
    <property type="entry name" value="Glyco_hydro_94"/>
    <property type="match status" value="1"/>
</dbReference>
<dbReference type="GO" id="GO:0016757">
    <property type="term" value="F:glycosyltransferase activity"/>
    <property type="evidence" value="ECO:0007669"/>
    <property type="project" value="UniProtKB-KW"/>
</dbReference>
<dbReference type="SUPFAM" id="SSF74650">
    <property type="entry name" value="Galactose mutarotase-like"/>
    <property type="match status" value="1"/>
</dbReference>
<gene>
    <name evidence="6" type="ORF">FYJ80_09510</name>
</gene>
<reference evidence="6 7" key="1">
    <citation type="submission" date="2019-08" db="EMBL/GenBank/DDBJ databases">
        <title>In-depth cultivation of the pig gut microbiome towards novel bacterial diversity and tailored functional studies.</title>
        <authorList>
            <person name="Wylensek D."/>
            <person name="Hitch T.C.A."/>
            <person name="Clavel T."/>
        </authorList>
    </citation>
    <scope>NUCLEOTIDE SEQUENCE [LARGE SCALE GENOMIC DNA]</scope>
    <source>
        <strain evidence="6 7">NM-380-WT-3C1</strain>
    </source>
</reference>
<dbReference type="PANTHER" id="PTHR37469:SF3">
    <property type="entry name" value="PUTATIVE-RELATED"/>
    <property type="match status" value="1"/>
</dbReference>